<dbReference type="GO" id="GO:0016746">
    <property type="term" value="F:acyltransferase activity"/>
    <property type="evidence" value="ECO:0007669"/>
    <property type="project" value="UniProtKB-KW"/>
</dbReference>
<dbReference type="Proteomes" id="UP001595821">
    <property type="component" value="Unassembled WGS sequence"/>
</dbReference>
<sequence>MEIERLDLEEWGDVLPRSGVEVFHDPDALAVLDRHTDAELRLYGAYKGQQAVGLLPVFVDEKSVGEKPIGRTVFSPPVSLGVPRLGPIVTPNSPKRRKRERINSRLAETVVDELEVDRRSTLFRMTCPLGYADPRPYGWNDFAVTPEFTYVVDLEGCTDLEDAMAGFSKSLRNEMRRYDDLDLSIETEGIESALRIYDDVVAQYEEYGDTAPMSRLFLRDLLSALDDDRWRVYVARTPDGTYKSGIVTLFSDDLAYYWQGGVTASYENVSVNNLLHRVILEDLVTDPDLESVTGYDLVGANTERLCEYKGKFNGDLRPYYVIESSGLEMTLAKSAYRRVVGSLK</sequence>
<dbReference type="InterPro" id="IPR016181">
    <property type="entry name" value="Acyl_CoA_acyltransferase"/>
</dbReference>
<gene>
    <name evidence="2" type="ORF">ACFOZ7_13395</name>
</gene>
<organism evidence="2 3">
    <name type="scientific">Natribaculum luteum</name>
    <dbReference type="NCBI Taxonomy" id="1586232"/>
    <lineage>
        <taxon>Archaea</taxon>
        <taxon>Methanobacteriati</taxon>
        <taxon>Methanobacteriota</taxon>
        <taxon>Stenosarchaea group</taxon>
        <taxon>Halobacteria</taxon>
        <taxon>Halobacteriales</taxon>
        <taxon>Natrialbaceae</taxon>
        <taxon>Natribaculum</taxon>
    </lineage>
</organism>
<dbReference type="EC" id="2.3.1.-" evidence="2"/>
<keyword evidence="2" id="KW-0012">Acyltransferase</keyword>
<dbReference type="PANTHER" id="PTHR36174:SF1">
    <property type="entry name" value="LIPID II:GLYCINE GLYCYLTRANSFERASE"/>
    <property type="match status" value="1"/>
</dbReference>
<dbReference type="PANTHER" id="PTHR36174">
    <property type="entry name" value="LIPID II:GLYCINE GLYCYLTRANSFERASE"/>
    <property type="match status" value="1"/>
</dbReference>
<name>A0ABD5P0T8_9EURY</name>
<evidence type="ECO:0000313" key="3">
    <source>
        <dbReference type="Proteomes" id="UP001595821"/>
    </source>
</evidence>
<protein>
    <submittedName>
        <fullName evidence="2">GNAT family N-acetyltransferase</fullName>
        <ecNumber evidence="2">2.3.1.-</ecNumber>
    </submittedName>
</protein>
<evidence type="ECO:0000313" key="2">
    <source>
        <dbReference type="EMBL" id="MFC4247928.1"/>
    </source>
</evidence>
<dbReference type="GeneID" id="71855360"/>
<dbReference type="Gene3D" id="3.40.630.30">
    <property type="match status" value="1"/>
</dbReference>
<feature type="domain" description="BioF2-like acetyltransferase" evidence="1">
    <location>
        <begin position="168"/>
        <end position="309"/>
    </location>
</feature>
<dbReference type="InterPro" id="IPR038740">
    <property type="entry name" value="BioF2-like_GNAT_dom"/>
</dbReference>
<dbReference type="EMBL" id="JBHSDJ010000107">
    <property type="protein sequence ID" value="MFC4247928.1"/>
    <property type="molecule type" value="Genomic_DNA"/>
</dbReference>
<dbReference type="SUPFAM" id="SSF55729">
    <property type="entry name" value="Acyl-CoA N-acyltransferases (Nat)"/>
    <property type="match status" value="1"/>
</dbReference>
<accession>A0ABD5P0T8</accession>
<proteinExistence type="predicted"/>
<keyword evidence="2" id="KW-0808">Transferase</keyword>
<dbReference type="InterPro" id="IPR050644">
    <property type="entry name" value="PG_Glycine_Bridge_Synth"/>
</dbReference>
<evidence type="ECO:0000259" key="1">
    <source>
        <dbReference type="Pfam" id="PF13480"/>
    </source>
</evidence>
<dbReference type="AlphaFoldDB" id="A0ABD5P0T8"/>
<dbReference type="Pfam" id="PF13480">
    <property type="entry name" value="Acetyltransf_6"/>
    <property type="match status" value="1"/>
</dbReference>
<reference evidence="2 3" key="1">
    <citation type="journal article" date="2014" name="Int. J. Syst. Evol. Microbiol.">
        <title>Complete genome sequence of Corynebacterium casei LMG S-19264T (=DSM 44701T), isolated from a smear-ripened cheese.</title>
        <authorList>
            <consortium name="US DOE Joint Genome Institute (JGI-PGF)"/>
            <person name="Walter F."/>
            <person name="Albersmeier A."/>
            <person name="Kalinowski J."/>
            <person name="Ruckert C."/>
        </authorList>
    </citation>
    <scope>NUCLEOTIDE SEQUENCE [LARGE SCALE GENOMIC DNA]</scope>
    <source>
        <strain evidence="2 3">IBRC-M 10912</strain>
    </source>
</reference>
<dbReference type="RefSeq" id="WP_246969289.1">
    <property type="nucleotide sequence ID" value="NZ_CP095397.1"/>
</dbReference>
<comment type="caution">
    <text evidence="2">The sequence shown here is derived from an EMBL/GenBank/DDBJ whole genome shotgun (WGS) entry which is preliminary data.</text>
</comment>